<dbReference type="InterPro" id="IPR004610">
    <property type="entry name" value="RecJ"/>
</dbReference>
<dbReference type="InterPro" id="IPR051673">
    <property type="entry name" value="SSDNA_exonuclease_RecJ"/>
</dbReference>
<accession>A0A146G7T9</accession>
<feature type="domain" description="RecJ OB" evidence="8">
    <location>
        <begin position="456"/>
        <end position="556"/>
    </location>
</feature>
<dbReference type="PANTHER" id="PTHR30255">
    <property type="entry name" value="SINGLE-STRANDED-DNA-SPECIFIC EXONUCLEASE RECJ"/>
    <property type="match status" value="1"/>
</dbReference>
<dbReference type="InterPro" id="IPR041122">
    <property type="entry name" value="RecJ_OB"/>
</dbReference>
<dbReference type="Pfam" id="PF17768">
    <property type="entry name" value="RecJ_OB"/>
    <property type="match status" value="1"/>
</dbReference>
<dbReference type="GO" id="GO:0006310">
    <property type="term" value="P:DNA recombination"/>
    <property type="evidence" value="ECO:0007669"/>
    <property type="project" value="InterPro"/>
</dbReference>
<evidence type="ECO:0000256" key="5">
    <source>
        <dbReference type="ARBA" id="ARBA00022839"/>
    </source>
</evidence>
<evidence type="ECO:0000256" key="3">
    <source>
        <dbReference type="ARBA" id="ARBA00022722"/>
    </source>
</evidence>
<evidence type="ECO:0000313" key="10">
    <source>
        <dbReference type="Proteomes" id="UP000076023"/>
    </source>
</evidence>
<dbReference type="EMBL" id="BDCO01000002">
    <property type="protein sequence ID" value="GAT33561.1"/>
    <property type="molecule type" value="Genomic_DNA"/>
</dbReference>
<evidence type="ECO:0000256" key="1">
    <source>
        <dbReference type="ARBA" id="ARBA00005915"/>
    </source>
</evidence>
<dbReference type="PANTHER" id="PTHR30255:SF2">
    <property type="entry name" value="SINGLE-STRANDED-DNA-SPECIFIC EXONUCLEASE RECJ"/>
    <property type="match status" value="1"/>
</dbReference>
<dbReference type="InParanoid" id="A0A146G7T9"/>
<dbReference type="RefSeq" id="WP_075080679.1">
    <property type="nucleotide sequence ID" value="NZ_BDCO01000002.1"/>
</dbReference>
<dbReference type="InterPro" id="IPR001667">
    <property type="entry name" value="DDH_dom"/>
</dbReference>
<organism evidence="9 10">
    <name type="scientific">Terrimicrobium sacchariphilum</name>
    <dbReference type="NCBI Taxonomy" id="690879"/>
    <lineage>
        <taxon>Bacteria</taxon>
        <taxon>Pseudomonadati</taxon>
        <taxon>Verrucomicrobiota</taxon>
        <taxon>Terrimicrobiia</taxon>
        <taxon>Terrimicrobiales</taxon>
        <taxon>Terrimicrobiaceae</taxon>
        <taxon>Terrimicrobium</taxon>
    </lineage>
</organism>
<comment type="caution">
    <text evidence="9">The sequence shown here is derived from an EMBL/GenBank/DDBJ whole genome shotgun (WGS) entry which is preliminary data.</text>
</comment>
<dbReference type="AlphaFoldDB" id="A0A146G7T9"/>
<dbReference type="NCBIfam" id="TIGR00644">
    <property type="entry name" value="recJ"/>
    <property type="match status" value="1"/>
</dbReference>
<evidence type="ECO:0000256" key="4">
    <source>
        <dbReference type="ARBA" id="ARBA00022801"/>
    </source>
</evidence>
<keyword evidence="10" id="KW-1185">Reference proteome</keyword>
<gene>
    <name evidence="9" type="ORF">TSACC_21978</name>
</gene>
<evidence type="ECO:0000313" key="9">
    <source>
        <dbReference type="EMBL" id="GAT33561.1"/>
    </source>
</evidence>
<dbReference type="GO" id="GO:0008409">
    <property type="term" value="F:5'-3' exonuclease activity"/>
    <property type="evidence" value="ECO:0007669"/>
    <property type="project" value="InterPro"/>
</dbReference>
<name>A0A146G7T9_TERSA</name>
<dbReference type="FunCoup" id="A0A146G7T9">
    <property type="interactions" value="357"/>
</dbReference>
<keyword evidence="5 9" id="KW-0269">Exonuclease</keyword>
<dbReference type="Pfam" id="PF02272">
    <property type="entry name" value="DHHA1"/>
    <property type="match status" value="1"/>
</dbReference>
<reference evidence="10" key="1">
    <citation type="journal article" date="2017" name="Genome Announc.">
        <title>Draft Genome Sequence of Terrimicrobium sacchariphilum NM-5T, a Facultative Anaerobic Soil Bacterium of the Class Spartobacteria.</title>
        <authorList>
            <person name="Qiu Y.L."/>
            <person name="Tourlousse D.M."/>
            <person name="Matsuura N."/>
            <person name="Ohashi A."/>
            <person name="Sekiguchi Y."/>
        </authorList>
    </citation>
    <scope>NUCLEOTIDE SEQUENCE [LARGE SCALE GENOMIC DNA]</scope>
    <source>
        <strain evidence="10">NM-5</strain>
    </source>
</reference>
<evidence type="ECO:0000259" key="6">
    <source>
        <dbReference type="Pfam" id="PF01368"/>
    </source>
</evidence>
<dbReference type="Proteomes" id="UP000076023">
    <property type="component" value="Unassembled WGS sequence"/>
</dbReference>
<evidence type="ECO:0000259" key="7">
    <source>
        <dbReference type="Pfam" id="PF02272"/>
    </source>
</evidence>
<protein>
    <recommendedName>
        <fullName evidence="2">Single-stranded-DNA-specific exonuclease RecJ</fullName>
    </recommendedName>
</protein>
<dbReference type="GO" id="GO:0003676">
    <property type="term" value="F:nucleic acid binding"/>
    <property type="evidence" value="ECO:0007669"/>
    <property type="project" value="InterPro"/>
</dbReference>
<dbReference type="SUPFAM" id="SSF64182">
    <property type="entry name" value="DHH phosphoesterases"/>
    <property type="match status" value="1"/>
</dbReference>
<dbReference type="Pfam" id="PF01368">
    <property type="entry name" value="DHH"/>
    <property type="match status" value="1"/>
</dbReference>
<feature type="domain" description="DHHA1" evidence="7">
    <location>
        <begin position="350"/>
        <end position="439"/>
    </location>
</feature>
<dbReference type="Gene3D" id="3.10.310.30">
    <property type="match status" value="1"/>
</dbReference>
<comment type="similarity">
    <text evidence="1">Belongs to the RecJ family.</text>
</comment>
<keyword evidence="3" id="KW-0540">Nuclease</keyword>
<keyword evidence="4" id="KW-0378">Hydrolase</keyword>
<proteinExistence type="inferred from homology"/>
<dbReference type="STRING" id="690879.TSACC_21978"/>
<evidence type="ECO:0000259" key="8">
    <source>
        <dbReference type="Pfam" id="PF17768"/>
    </source>
</evidence>
<dbReference type="InterPro" id="IPR038763">
    <property type="entry name" value="DHH_sf"/>
</dbReference>
<feature type="domain" description="DDH" evidence="6">
    <location>
        <begin position="80"/>
        <end position="229"/>
    </location>
</feature>
<dbReference type="Gene3D" id="3.90.1640.30">
    <property type="match status" value="1"/>
</dbReference>
<dbReference type="GO" id="GO:0006281">
    <property type="term" value="P:DNA repair"/>
    <property type="evidence" value="ECO:0007669"/>
    <property type="project" value="InterPro"/>
</dbReference>
<dbReference type="InterPro" id="IPR003156">
    <property type="entry name" value="DHHA1_dom"/>
</dbReference>
<sequence length="564" mass="62123">MQRRWIFPEEIDLPTLGRLCRELGLPESVGRVLIRNGYNAPEEAADFLQPRLKNLGDPLLLGEMETAARRVLQAIQANEKVVLYGDYDVDGVASLALLKRFLTALGASVACFLPHRIEEGYGLSMSGVERCFEEHDASLLIAVDCGTNSCKEVEAIRSRGVDVLILDHHETTGARPDCIALVNPKRDGQGLGYLCSAGVVFKLAHAILKLSPRPGIDLKDYLDIVALATVADIVPLVGENRILVHRGLAQMEHSRWPGLRALMVVAGVEAPISANALGYRLGPRINASGRLGTAQESLRLLTTDDIAEASRLADSLDHQNRERQLVERQLTDEVETWVLGNFNPIRDACIVAGQRDWHHGVLGIVASRIMRRYHRPTLLIGFDESGLGKGSGRSIEGLSLVLALQQCAEHLEKFGGHEMAAGVTIQEDRFSTFRDAFHASAREMMSDDLLVPKLRVDGELPIAQVTHAFLECQSRLEPYGSANPQPVYAARGVSPISPPRILKEKHLRFDFQAGRQKVPAIFFNGAMDKLPRGPWDVAFTVERNEFNGRVDAQMQIVAIRTSVS</sequence>
<evidence type="ECO:0000256" key="2">
    <source>
        <dbReference type="ARBA" id="ARBA00019841"/>
    </source>
</evidence>